<dbReference type="Proteomes" id="UP001499852">
    <property type="component" value="Unassembled WGS sequence"/>
</dbReference>
<comment type="caution">
    <text evidence="2">The sequence shown here is derived from an EMBL/GenBank/DDBJ whole genome shotgun (WGS) entry which is preliminary data.</text>
</comment>
<dbReference type="RefSeq" id="WP_345735289.1">
    <property type="nucleotide sequence ID" value="NZ_BAABIA010000002.1"/>
</dbReference>
<name>A0ABP9NZP3_9BACT</name>
<evidence type="ECO:0000256" key="1">
    <source>
        <dbReference type="SAM" id="Phobius"/>
    </source>
</evidence>
<dbReference type="EMBL" id="BAABIA010000002">
    <property type="protein sequence ID" value="GAA5135973.1"/>
    <property type="molecule type" value="Genomic_DNA"/>
</dbReference>
<gene>
    <name evidence="2" type="ORF">GCM10023213_10210</name>
</gene>
<keyword evidence="3" id="KW-1185">Reference proteome</keyword>
<feature type="transmembrane region" description="Helical" evidence="1">
    <location>
        <begin position="89"/>
        <end position="108"/>
    </location>
</feature>
<reference evidence="3" key="1">
    <citation type="journal article" date="2019" name="Int. J. Syst. Evol. Microbiol.">
        <title>The Global Catalogue of Microorganisms (GCM) 10K type strain sequencing project: providing services to taxonomists for standard genome sequencing and annotation.</title>
        <authorList>
            <consortium name="The Broad Institute Genomics Platform"/>
            <consortium name="The Broad Institute Genome Sequencing Center for Infectious Disease"/>
            <person name="Wu L."/>
            <person name="Ma J."/>
        </authorList>
    </citation>
    <scope>NUCLEOTIDE SEQUENCE [LARGE SCALE GENOMIC DNA]</scope>
    <source>
        <strain evidence="3">JCM 18053</strain>
    </source>
</reference>
<feature type="transmembrane region" description="Helical" evidence="1">
    <location>
        <begin position="6"/>
        <end position="26"/>
    </location>
</feature>
<keyword evidence="1" id="KW-1133">Transmembrane helix</keyword>
<sequence length="112" mass="12145">MPLAAYHLLHILGLILVYIGFGALLSNDSAKSAMKWHGTGLLISLVSGFGMLAKMQLFSALPTWVYVKLGLWLVLGFLPVLAKRRVVKPSVIIVIAALIGVFMGYLGYTKSL</sequence>
<accession>A0ABP9NZP3</accession>
<organism evidence="2 3">
    <name type="scientific">Prosthecobacter algae</name>
    <dbReference type="NCBI Taxonomy" id="1144682"/>
    <lineage>
        <taxon>Bacteria</taxon>
        <taxon>Pseudomonadati</taxon>
        <taxon>Verrucomicrobiota</taxon>
        <taxon>Verrucomicrobiia</taxon>
        <taxon>Verrucomicrobiales</taxon>
        <taxon>Verrucomicrobiaceae</taxon>
        <taxon>Prosthecobacter</taxon>
    </lineage>
</organism>
<feature type="transmembrane region" description="Helical" evidence="1">
    <location>
        <begin position="38"/>
        <end position="58"/>
    </location>
</feature>
<feature type="transmembrane region" description="Helical" evidence="1">
    <location>
        <begin position="64"/>
        <end position="82"/>
    </location>
</feature>
<protein>
    <submittedName>
        <fullName evidence="2">Uncharacterized protein</fullName>
    </submittedName>
</protein>
<evidence type="ECO:0000313" key="2">
    <source>
        <dbReference type="EMBL" id="GAA5135973.1"/>
    </source>
</evidence>
<keyword evidence="1" id="KW-0472">Membrane</keyword>
<proteinExistence type="predicted"/>
<keyword evidence="1" id="KW-0812">Transmembrane</keyword>
<evidence type="ECO:0000313" key="3">
    <source>
        <dbReference type="Proteomes" id="UP001499852"/>
    </source>
</evidence>